<evidence type="ECO:0000256" key="7">
    <source>
        <dbReference type="ARBA" id="ARBA00022692"/>
    </source>
</evidence>
<evidence type="ECO:0000256" key="8">
    <source>
        <dbReference type="ARBA" id="ARBA00022989"/>
    </source>
</evidence>
<dbReference type="InterPro" id="IPR010054">
    <property type="entry name" value="Type2_sec_GspG"/>
</dbReference>
<gene>
    <name evidence="13" type="primary">xcpT_14</name>
    <name evidence="13" type="ORF">Pla175_33830</name>
</gene>
<dbReference type="NCBIfam" id="TIGR01710">
    <property type="entry name" value="typeII_sec_gspG"/>
    <property type="match status" value="1"/>
</dbReference>
<dbReference type="InterPro" id="IPR000983">
    <property type="entry name" value="Bac_GSPG_pilin"/>
</dbReference>
<feature type="region of interest" description="Disordered" evidence="10">
    <location>
        <begin position="110"/>
        <end position="145"/>
    </location>
</feature>
<dbReference type="Proteomes" id="UP000317429">
    <property type="component" value="Chromosome"/>
</dbReference>
<dbReference type="InterPro" id="IPR045584">
    <property type="entry name" value="Pilin-like"/>
</dbReference>
<keyword evidence="9 11" id="KW-0472">Membrane</keyword>
<dbReference type="Pfam" id="PF07963">
    <property type="entry name" value="N_methyl"/>
    <property type="match status" value="1"/>
</dbReference>
<evidence type="ECO:0000256" key="1">
    <source>
        <dbReference type="ARBA" id="ARBA00004377"/>
    </source>
</evidence>
<name>A0A518DET1_9BACT</name>
<dbReference type="NCBIfam" id="TIGR02532">
    <property type="entry name" value="IV_pilin_GFxxxE"/>
    <property type="match status" value="1"/>
</dbReference>
<evidence type="ECO:0000256" key="5">
    <source>
        <dbReference type="ARBA" id="ARBA00022481"/>
    </source>
</evidence>
<comment type="subcellular location">
    <subcellularLocation>
        <location evidence="1">Cell inner membrane</location>
        <topology evidence="1">Single-pass membrane protein</topology>
    </subcellularLocation>
</comment>
<dbReference type="Pfam" id="PF08334">
    <property type="entry name" value="T2SSG"/>
    <property type="match status" value="1"/>
</dbReference>
<dbReference type="GO" id="GO:0015627">
    <property type="term" value="C:type II protein secretion system complex"/>
    <property type="evidence" value="ECO:0007669"/>
    <property type="project" value="InterPro"/>
</dbReference>
<dbReference type="EMBL" id="CP036291">
    <property type="protein sequence ID" value="QDU89984.1"/>
    <property type="molecule type" value="Genomic_DNA"/>
</dbReference>
<keyword evidence="4" id="KW-1003">Cell membrane</keyword>
<keyword evidence="8 11" id="KW-1133">Transmembrane helix</keyword>
<evidence type="ECO:0000256" key="9">
    <source>
        <dbReference type="ARBA" id="ARBA00023136"/>
    </source>
</evidence>
<feature type="transmembrane region" description="Helical" evidence="11">
    <location>
        <begin position="20"/>
        <end position="39"/>
    </location>
</feature>
<organism evidence="13 14">
    <name type="scientific">Pirellulimonas nuda</name>
    <dbReference type="NCBI Taxonomy" id="2528009"/>
    <lineage>
        <taxon>Bacteria</taxon>
        <taxon>Pseudomonadati</taxon>
        <taxon>Planctomycetota</taxon>
        <taxon>Planctomycetia</taxon>
        <taxon>Pirellulales</taxon>
        <taxon>Lacipirellulaceae</taxon>
        <taxon>Pirellulimonas</taxon>
    </lineage>
</organism>
<evidence type="ECO:0000256" key="6">
    <source>
        <dbReference type="ARBA" id="ARBA00022519"/>
    </source>
</evidence>
<dbReference type="RefSeq" id="WP_145287590.1">
    <property type="nucleotide sequence ID" value="NZ_CP036291.1"/>
</dbReference>
<reference evidence="13 14" key="1">
    <citation type="submission" date="2019-02" db="EMBL/GenBank/DDBJ databases">
        <title>Deep-cultivation of Planctomycetes and their phenomic and genomic characterization uncovers novel biology.</title>
        <authorList>
            <person name="Wiegand S."/>
            <person name="Jogler M."/>
            <person name="Boedeker C."/>
            <person name="Pinto D."/>
            <person name="Vollmers J."/>
            <person name="Rivas-Marin E."/>
            <person name="Kohn T."/>
            <person name="Peeters S.H."/>
            <person name="Heuer A."/>
            <person name="Rast P."/>
            <person name="Oberbeckmann S."/>
            <person name="Bunk B."/>
            <person name="Jeske O."/>
            <person name="Meyerdierks A."/>
            <person name="Storesund J.E."/>
            <person name="Kallscheuer N."/>
            <person name="Luecker S."/>
            <person name="Lage O.M."/>
            <person name="Pohl T."/>
            <person name="Merkel B.J."/>
            <person name="Hornburger P."/>
            <person name="Mueller R.-W."/>
            <person name="Bruemmer F."/>
            <person name="Labrenz M."/>
            <person name="Spormann A.M."/>
            <person name="Op den Camp H."/>
            <person name="Overmann J."/>
            <person name="Amann R."/>
            <person name="Jetten M.S.M."/>
            <person name="Mascher T."/>
            <person name="Medema M.H."/>
            <person name="Devos D.P."/>
            <person name="Kaster A.-K."/>
            <person name="Ovreas L."/>
            <person name="Rohde M."/>
            <person name="Galperin M.Y."/>
            <person name="Jogler C."/>
        </authorList>
    </citation>
    <scope>NUCLEOTIDE SEQUENCE [LARGE SCALE GENOMIC DNA]</scope>
    <source>
        <strain evidence="13 14">Pla175</strain>
    </source>
</reference>
<dbReference type="SUPFAM" id="SSF54523">
    <property type="entry name" value="Pili subunits"/>
    <property type="match status" value="1"/>
</dbReference>
<dbReference type="PROSITE" id="PS00409">
    <property type="entry name" value="PROKAR_NTER_METHYL"/>
    <property type="match status" value="1"/>
</dbReference>
<dbReference type="InterPro" id="IPR013545">
    <property type="entry name" value="T2SS_protein-GspG_C"/>
</dbReference>
<evidence type="ECO:0000259" key="12">
    <source>
        <dbReference type="Pfam" id="PF08334"/>
    </source>
</evidence>
<feature type="domain" description="Type II secretion system protein GspG C-terminal" evidence="12">
    <location>
        <begin position="38"/>
        <end position="143"/>
    </location>
</feature>
<dbReference type="KEGG" id="pnd:Pla175_33830"/>
<keyword evidence="5" id="KW-0488">Methylation</keyword>
<dbReference type="GO" id="GO:0015628">
    <property type="term" value="P:protein secretion by the type II secretion system"/>
    <property type="evidence" value="ECO:0007669"/>
    <property type="project" value="InterPro"/>
</dbReference>
<evidence type="ECO:0000256" key="11">
    <source>
        <dbReference type="SAM" id="Phobius"/>
    </source>
</evidence>
<accession>A0A518DET1</accession>
<evidence type="ECO:0000256" key="10">
    <source>
        <dbReference type="SAM" id="MobiDB-lite"/>
    </source>
</evidence>
<dbReference type="OrthoDB" id="9795612at2"/>
<evidence type="ECO:0000256" key="2">
    <source>
        <dbReference type="ARBA" id="ARBA00009984"/>
    </source>
</evidence>
<keyword evidence="6" id="KW-0997">Cell inner membrane</keyword>
<keyword evidence="14" id="KW-1185">Reference proteome</keyword>
<keyword evidence="7 11" id="KW-0812">Transmembrane</keyword>
<dbReference type="Gene3D" id="3.30.700.10">
    <property type="entry name" value="Glycoprotein, Type 4 Pilin"/>
    <property type="match status" value="1"/>
</dbReference>
<sequence>MKNRRYNNHASDRGFTLIEVLLVLVILVVLGSIAASQFLGVQDKANINAAKAQVSQFATSIDMYKFDTKQYPGTLEELIQKPSDSTMAERWAGPYLDKSKVPVDPWDNEFKYSKEGKKNSDKYDVWSAGPDGQDGSDDDIGNWEK</sequence>
<evidence type="ECO:0000256" key="3">
    <source>
        <dbReference type="ARBA" id="ARBA00020042"/>
    </source>
</evidence>
<feature type="compositionally biased region" description="Acidic residues" evidence="10">
    <location>
        <begin position="134"/>
        <end position="145"/>
    </location>
</feature>
<comment type="similarity">
    <text evidence="2">Belongs to the GSP G family.</text>
</comment>
<evidence type="ECO:0000256" key="4">
    <source>
        <dbReference type="ARBA" id="ARBA00022475"/>
    </source>
</evidence>
<dbReference type="PRINTS" id="PR00813">
    <property type="entry name" value="BCTERIALGSPG"/>
</dbReference>
<dbReference type="AlphaFoldDB" id="A0A518DET1"/>
<feature type="compositionally biased region" description="Basic and acidic residues" evidence="10">
    <location>
        <begin position="110"/>
        <end position="124"/>
    </location>
</feature>
<proteinExistence type="inferred from homology"/>
<protein>
    <recommendedName>
        <fullName evidence="3">Type II secretion system core protein G</fullName>
    </recommendedName>
</protein>
<evidence type="ECO:0000313" key="14">
    <source>
        <dbReference type="Proteomes" id="UP000317429"/>
    </source>
</evidence>
<dbReference type="GO" id="GO:0005886">
    <property type="term" value="C:plasma membrane"/>
    <property type="evidence" value="ECO:0007669"/>
    <property type="project" value="UniProtKB-SubCell"/>
</dbReference>
<dbReference type="InterPro" id="IPR012902">
    <property type="entry name" value="N_methyl_site"/>
</dbReference>
<evidence type="ECO:0000313" key="13">
    <source>
        <dbReference type="EMBL" id="QDU89984.1"/>
    </source>
</evidence>